<accession>A0ABS3C4U8</accession>
<name>A0ABS3C4U8_9BACT</name>
<dbReference type="Pfam" id="PF13302">
    <property type="entry name" value="Acetyltransf_3"/>
    <property type="match status" value="1"/>
</dbReference>
<sequence length="182" mass="21220">MPQYLFSTPRLGFRTWQPFDLDDFAAINADREVMRYFQKPLSREETQAMIDRMLRMYEEKGYCYFAVDHLESKELIGTIGLGWKTFEADFTPCVDIGWRLGKKWWNKGLTTEGASACLDFAKQLQIPEVVSMASVGNGASIQVMRKIGMAYWKDFEHSELRDFPHIQQCSLYRIIFGSTEER</sequence>
<organism evidence="2 3">
    <name type="scientific">Algoriphagus oliviformis</name>
    <dbReference type="NCBI Taxonomy" id="2811231"/>
    <lineage>
        <taxon>Bacteria</taxon>
        <taxon>Pseudomonadati</taxon>
        <taxon>Bacteroidota</taxon>
        <taxon>Cytophagia</taxon>
        <taxon>Cytophagales</taxon>
        <taxon>Cyclobacteriaceae</taxon>
        <taxon>Algoriphagus</taxon>
    </lineage>
</organism>
<dbReference type="PANTHER" id="PTHR43792:SF1">
    <property type="entry name" value="N-ACETYLTRANSFERASE DOMAIN-CONTAINING PROTEIN"/>
    <property type="match status" value="1"/>
</dbReference>
<proteinExistence type="predicted"/>
<dbReference type="InterPro" id="IPR051531">
    <property type="entry name" value="N-acetyltransferase"/>
</dbReference>
<dbReference type="RefSeq" id="WP_206578924.1">
    <property type="nucleotide sequence ID" value="NZ_JAFKCT010000006.1"/>
</dbReference>
<gene>
    <name evidence="2" type="ORF">J0A68_14415</name>
</gene>
<evidence type="ECO:0000313" key="3">
    <source>
        <dbReference type="Proteomes" id="UP000664317"/>
    </source>
</evidence>
<dbReference type="InterPro" id="IPR000182">
    <property type="entry name" value="GNAT_dom"/>
</dbReference>
<evidence type="ECO:0000259" key="1">
    <source>
        <dbReference type="PROSITE" id="PS51186"/>
    </source>
</evidence>
<evidence type="ECO:0000313" key="2">
    <source>
        <dbReference type="EMBL" id="MBN7812143.1"/>
    </source>
</evidence>
<dbReference type="SUPFAM" id="SSF55729">
    <property type="entry name" value="Acyl-CoA N-acyltransferases (Nat)"/>
    <property type="match status" value="1"/>
</dbReference>
<protein>
    <submittedName>
        <fullName evidence="2">GNAT family N-acetyltransferase</fullName>
    </submittedName>
</protein>
<dbReference type="EMBL" id="JAFKCT010000006">
    <property type="protein sequence ID" value="MBN7812143.1"/>
    <property type="molecule type" value="Genomic_DNA"/>
</dbReference>
<comment type="caution">
    <text evidence="2">The sequence shown here is derived from an EMBL/GenBank/DDBJ whole genome shotgun (WGS) entry which is preliminary data.</text>
</comment>
<keyword evidence="3" id="KW-1185">Reference proteome</keyword>
<dbReference type="PROSITE" id="PS51186">
    <property type="entry name" value="GNAT"/>
    <property type="match status" value="1"/>
</dbReference>
<feature type="domain" description="N-acetyltransferase" evidence="1">
    <location>
        <begin position="11"/>
        <end position="170"/>
    </location>
</feature>
<dbReference type="Gene3D" id="3.40.630.30">
    <property type="match status" value="1"/>
</dbReference>
<reference evidence="2 3" key="1">
    <citation type="submission" date="2021-03" db="EMBL/GenBank/DDBJ databases">
        <title>novel species isolated from a fishpond in China.</title>
        <authorList>
            <person name="Lu H."/>
            <person name="Cai Z."/>
        </authorList>
    </citation>
    <scope>NUCLEOTIDE SEQUENCE [LARGE SCALE GENOMIC DNA]</scope>
    <source>
        <strain evidence="2 3">H41</strain>
    </source>
</reference>
<dbReference type="Proteomes" id="UP000664317">
    <property type="component" value="Unassembled WGS sequence"/>
</dbReference>
<dbReference type="InterPro" id="IPR016181">
    <property type="entry name" value="Acyl_CoA_acyltransferase"/>
</dbReference>
<dbReference type="PANTHER" id="PTHR43792">
    <property type="entry name" value="GNAT FAMILY, PUTATIVE (AFU_ORTHOLOGUE AFUA_3G00765)-RELATED-RELATED"/>
    <property type="match status" value="1"/>
</dbReference>